<protein>
    <recommendedName>
        <fullName evidence="5">DUF1275 domain protein</fullName>
    </recommendedName>
</protein>
<sequence>MAAASLQTEIEKGEGISPGGCPAKGSKDQPGPTQRLRQYLTAEVTTNHADILLLSCCLISGLVDSTIYNAYGTFVSMQTGNTIFLGLGGATPHDTSKPFGWAKSLTSITCFCMGCFFFSFTSRLLGPLRRGALVASFLLQAIMILIAAAIVQGGVADGSLNTITNDIDWRSELPIALLSFQSAGQIVGSRVLNLAEIPTVVLTSMLHDVATDPKLLASPRTNVKRNRRVLAFLGILVGAVAGGFISEATGRIQIPLWIAGGFKLVVTIAWTVWPERRSSAV</sequence>
<dbReference type="EMBL" id="JBHFEH010000009">
    <property type="protein sequence ID" value="KAL2056084.1"/>
    <property type="molecule type" value="Genomic_DNA"/>
</dbReference>
<dbReference type="Pfam" id="PF06912">
    <property type="entry name" value="DUF1275"/>
    <property type="match status" value="1"/>
</dbReference>
<proteinExistence type="predicted"/>
<dbReference type="Proteomes" id="UP001590951">
    <property type="component" value="Unassembled WGS sequence"/>
</dbReference>
<evidence type="ECO:0008006" key="5">
    <source>
        <dbReference type="Google" id="ProtNLM"/>
    </source>
</evidence>
<accession>A0ABR4BE01</accession>
<dbReference type="PANTHER" id="PTHR37488">
    <property type="entry name" value="DUF1275 DOMAIN-CONTAINING PROTEIN"/>
    <property type="match status" value="1"/>
</dbReference>
<keyword evidence="2" id="KW-0812">Transmembrane</keyword>
<feature type="region of interest" description="Disordered" evidence="1">
    <location>
        <begin position="1"/>
        <end position="32"/>
    </location>
</feature>
<dbReference type="PANTHER" id="PTHR37488:SF7">
    <property type="entry name" value="DUF1275 DOMAIN PROTEIN"/>
    <property type="match status" value="1"/>
</dbReference>
<evidence type="ECO:0000313" key="3">
    <source>
        <dbReference type="EMBL" id="KAL2056084.1"/>
    </source>
</evidence>
<reference evidence="3 4" key="1">
    <citation type="submission" date="2024-09" db="EMBL/GenBank/DDBJ databases">
        <title>Rethinking Asexuality: The Enigmatic Case of Functional Sexual Genes in Lepraria (Stereocaulaceae).</title>
        <authorList>
            <person name="Doellman M."/>
            <person name="Sun Y."/>
            <person name="Barcenas-Pena A."/>
            <person name="Lumbsch H.T."/>
            <person name="Grewe F."/>
        </authorList>
    </citation>
    <scope>NUCLEOTIDE SEQUENCE [LARGE SCALE GENOMIC DNA]</scope>
    <source>
        <strain evidence="3 4">Grewe 0041</strain>
    </source>
</reference>
<dbReference type="InterPro" id="IPR010699">
    <property type="entry name" value="DUF1275"/>
</dbReference>
<keyword evidence="2" id="KW-1133">Transmembrane helix</keyword>
<feature type="transmembrane region" description="Helical" evidence="2">
    <location>
        <begin position="252"/>
        <end position="273"/>
    </location>
</feature>
<evidence type="ECO:0000313" key="4">
    <source>
        <dbReference type="Proteomes" id="UP001590951"/>
    </source>
</evidence>
<feature type="transmembrane region" description="Helical" evidence="2">
    <location>
        <begin position="105"/>
        <end position="125"/>
    </location>
</feature>
<gene>
    <name evidence="3" type="ORF">ABVK25_003727</name>
</gene>
<evidence type="ECO:0000256" key="2">
    <source>
        <dbReference type="SAM" id="Phobius"/>
    </source>
</evidence>
<name>A0ABR4BE01_9LECA</name>
<keyword evidence="2" id="KW-0472">Membrane</keyword>
<evidence type="ECO:0000256" key="1">
    <source>
        <dbReference type="SAM" id="MobiDB-lite"/>
    </source>
</evidence>
<feature type="transmembrane region" description="Helical" evidence="2">
    <location>
        <begin position="131"/>
        <end position="151"/>
    </location>
</feature>
<feature type="transmembrane region" description="Helical" evidence="2">
    <location>
        <begin position="229"/>
        <end position="246"/>
    </location>
</feature>
<comment type="caution">
    <text evidence="3">The sequence shown here is derived from an EMBL/GenBank/DDBJ whole genome shotgun (WGS) entry which is preliminary data.</text>
</comment>
<organism evidence="3 4">
    <name type="scientific">Lepraria finkii</name>
    <dbReference type="NCBI Taxonomy" id="1340010"/>
    <lineage>
        <taxon>Eukaryota</taxon>
        <taxon>Fungi</taxon>
        <taxon>Dikarya</taxon>
        <taxon>Ascomycota</taxon>
        <taxon>Pezizomycotina</taxon>
        <taxon>Lecanoromycetes</taxon>
        <taxon>OSLEUM clade</taxon>
        <taxon>Lecanoromycetidae</taxon>
        <taxon>Lecanorales</taxon>
        <taxon>Lecanorineae</taxon>
        <taxon>Stereocaulaceae</taxon>
        <taxon>Lepraria</taxon>
    </lineage>
</organism>
<keyword evidence="4" id="KW-1185">Reference proteome</keyword>